<proteinExistence type="predicted"/>
<dbReference type="InterPro" id="IPR045303">
    <property type="entry name" value="ARID_HMGB9-like"/>
</dbReference>
<dbReference type="CDD" id="cd16872">
    <property type="entry name" value="ARID_HMGB9-like"/>
    <property type="match status" value="1"/>
</dbReference>
<organism evidence="5 6">
    <name type="scientific">Stephania japonica</name>
    <dbReference type="NCBI Taxonomy" id="461633"/>
    <lineage>
        <taxon>Eukaryota</taxon>
        <taxon>Viridiplantae</taxon>
        <taxon>Streptophyta</taxon>
        <taxon>Embryophyta</taxon>
        <taxon>Tracheophyta</taxon>
        <taxon>Spermatophyta</taxon>
        <taxon>Magnoliopsida</taxon>
        <taxon>Ranunculales</taxon>
        <taxon>Menispermaceae</taxon>
        <taxon>Menispermoideae</taxon>
        <taxon>Cissampelideae</taxon>
        <taxon>Stephania</taxon>
    </lineage>
</organism>
<dbReference type="InterPro" id="IPR001606">
    <property type="entry name" value="ARID_dom"/>
</dbReference>
<evidence type="ECO:0000256" key="2">
    <source>
        <dbReference type="SAM" id="MobiDB-lite"/>
    </source>
</evidence>
<keyword evidence="1" id="KW-0539">Nucleus</keyword>
<sequence>MRVGIASSWQHQLVIMAADQNLLIQSIVMAAAPLVRHLSPNSQERLNGLIADPDLFNETLRIFHAKNGTRFTVPVVGRKDLNLHRLFLEITTRGGIEKVTKERRLKEVSRVLNFPATATNVSFVIRKYYYMLLYRFEQVYYFGANEANATAAPVEEAPFASNVPAIELTEASNSAPVEAGSSQRRGKSPVRAIIEAPQSMKGAPVVGVVDSEFSEGYCVTVTVGADTLKGVIMKKLGQQEQSGAIVVTTGDSEMMDARGHQWPYKAAKVRKVNSPVTRFKEGYNLYYKEQEAKLNSLKLLKSKEIRKLIDDRWNNLLENDKAVYQENGLKYEERCRLELKENRERMKSRMTDILSEIIPSPSVPASPALAMEPERRVSHRGLDVNRSPSSDASQEDKQDN</sequence>
<dbReference type="SUPFAM" id="SSF46774">
    <property type="entry name" value="ARID-like"/>
    <property type="match status" value="1"/>
</dbReference>
<feature type="DNA-binding region" description="HMG box" evidence="1">
    <location>
        <begin position="276"/>
        <end position="343"/>
    </location>
</feature>
<dbReference type="InterPro" id="IPR036910">
    <property type="entry name" value="HMG_box_dom_sf"/>
</dbReference>
<dbReference type="SUPFAM" id="SSF47095">
    <property type="entry name" value="HMG-box"/>
    <property type="match status" value="1"/>
</dbReference>
<dbReference type="GO" id="GO:0003677">
    <property type="term" value="F:DNA binding"/>
    <property type="evidence" value="ECO:0007669"/>
    <property type="project" value="UniProtKB-UniRule"/>
</dbReference>
<dbReference type="Pfam" id="PF01388">
    <property type="entry name" value="ARID"/>
    <property type="match status" value="1"/>
</dbReference>
<dbReference type="Gene3D" id="1.10.150.60">
    <property type="entry name" value="ARID DNA-binding domain"/>
    <property type="match status" value="1"/>
</dbReference>
<dbReference type="Proteomes" id="UP001417504">
    <property type="component" value="Unassembled WGS sequence"/>
</dbReference>
<feature type="domain" description="ARID" evidence="4">
    <location>
        <begin position="50"/>
        <end position="141"/>
    </location>
</feature>
<dbReference type="PROSITE" id="PS50118">
    <property type="entry name" value="HMG_BOX_2"/>
    <property type="match status" value="1"/>
</dbReference>
<accession>A0AAP0K7E2</accession>
<gene>
    <name evidence="5" type="ORF">Sjap_005898</name>
</gene>
<dbReference type="Gene3D" id="1.10.30.10">
    <property type="entry name" value="High mobility group box domain"/>
    <property type="match status" value="1"/>
</dbReference>
<evidence type="ECO:0000259" key="4">
    <source>
        <dbReference type="PROSITE" id="PS51011"/>
    </source>
</evidence>
<dbReference type="SMART" id="SM00501">
    <property type="entry name" value="BRIGHT"/>
    <property type="match status" value="1"/>
</dbReference>
<dbReference type="InterPro" id="IPR036431">
    <property type="entry name" value="ARID_dom_sf"/>
</dbReference>
<dbReference type="GO" id="GO:0005634">
    <property type="term" value="C:nucleus"/>
    <property type="evidence" value="ECO:0007669"/>
    <property type="project" value="UniProtKB-UniRule"/>
</dbReference>
<evidence type="ECO:0000313" key="6">
    <source>
        <dbReference type="Proteomes" id="UP001417504"/>
    </source>
</evidence>
<feature type="compositionally biased region" description="Basic and acidic residues" evidence="2">
    <location>
        <begin position="372"/>
        <end position="383"/>
    </location>
</feature>
<dbReference type="PANTHER" id="PTHR46691:SF5">
    <property type="entry name" value="HMG (HIGH MOBILITY GROUP) BOX PROTEIN"/>
    <property type="match status" value="1"/>
</dbReference>
<evidence type="ECO:0000313" key="5">
    <source>
        <dbReference type="EMBL" id="KAK9145995.1"/>
    </source>
</evidence>
<feature type="region of interest" description="Disordered" evidence="2">
    <location>
        <begin position="357"/>
        <end position="400"/>
    </location>
</feature>
<dbReference type="PROSITE" id="PS51011">
    <property type="entry name" value="ARID"/>
    <property type="match status" value="1"/>
</dbReference>
<feature type="domain" description="HMG box" evidence="3">
    <location>
        <begin position="276"/>
        <end position="343"/>
    </location>
</feature>
<evidence type="ECO:0000256" key="1">
    <source>
        <dbReference type="PROSITE-ProRule" id="PRU00267"/>
    </source>
</evidence>
<dbReference type="EMBL" id="JBBNAE010000002">
    <property type="protein sequence ID" value="KAK9145995.1"/>
    <property type="molecule type" value="Genomic_DNA"/>
</dbReference>
<protein>
    <submittedName>
        <fullName evidence="5">Uncharacterized protein</fullName>
    </submittedName>
</protein>
<dbReference type="InterPro" id="IPR009071">
    <property type="entry name" value="HMG_box_dom"/>
</dbReference>
<name>A0AAP0K7E2_9MAGN</name>
<dbReference type="PANTHER" id="PTHR46691">
    <property type="entry name" value="HIGH MOBILITY GROUP B PROTEIN 9"/>
    <property type="match status" value="1"/>
</dbReference>
<dbReference type="AlphaFoldDB" id="A0AAP0K7E2"/>
<keyword evidence="1" id="KW-0238">DNA-binding</keyword>
<dbReference type="SMART" id="SM01014">
    <property type="entry name" value="ARID"/>
    <property type="match status" value="1"/>
</dbReference>
<comment type="caution">
    <text evidence="5">The sequence shown here is derived from an EMBL/GenBank/DDBJ whole genome shotgun (WGS) entry which is preliminary data.</text>
</comment>
<keyword evidence="6" id="KW-1185">Reference proteome</keyword>
<feature type="compositionally biased region" description="Low complexity" evidence="2">
    <location>
        <begin position="359"/>
        <end position="370"/>
    </location>
</feature>
<evidence type="ECO:0000259" key="3">
    <source>
        <dbReference type="PROSITE" id="PS50118"/>
    </source>
</evidence>
<reference evidence="5 6" key="1">
    <citation type="submission" date="2024-01" db="EMBL/GenBank/DDBJ databases">
        <title>Genome assemblies of Stephania.</title>
        <authorList>
            <person name="Yang L."/>
        </authorList>
    </citation>
    <scope>NUCLEOTIDE SEQUENCE [LARGE SCALE GENOMIC DNA]</scope>
    <source>
        <strain evidence="5">QJT</strain>
        <tissue evidence="5">Leaf</tissue>
    </source>
</reference>
<dbReference type="SMART" id="SM00398">
    <property type="entry name" value="HMG"/>
    <property type="match status" value="1"/>
</dbReference>